<keyword evidence="9" id="KW-1185">Reference proteome</keyword>
<dbReference type="STRING" id="1166337.SAMN05192580_2935"/>
<dbReference type="CDD" id="cd18870">
    <property type="entry name" value="NUDIX_AcylCoAdiphos_Nudt19"/>
    <property type="match status" value="1"/>
</dbReference>
<keyword evidence="5" id="KW-0460">Magnesium</keyword>
<keyword evidence="4" id="KW-0378">Hydrolase</keyword>
<evidence type="ECO:0000313" key="8">
    <source>
        <dbReference type="EMBL" id="SFS04424.1"/>
    </source>
</evidence>
<dbReference type="PANTHER" id="PTHR12318:SF0">
    <property type="entry name" value="ACYL-COENZYME A DIPHOSPHATASE NUDT19"/>
    <property type="match status" value="1"/>
</dbReference>
<reference evidence="8 9" key="1">
    <citation type="submission" date="2016-10" db="EMBL/GenBank/DDBJ databases">
        <authorList>
            <person name="de Groot N.N."/>
        </authorList>
    </citation>
    <scope>NUCLEOTIDE SEQUENCE [LARGE SCALE GENOMIC DNA]</scope>
    <source>
        <strain evidence="8 9">S5-249</strain>
    </source>
</reference>
<evidence type="ECO:0000256" key="3">
    <source>
        <dbReference type="ARBA" id="ARBA00022723"/>
    </source>
</evidence>
<organism evidence="8 9">
    <name type="scientific">Sphingomonas jatrophae</name>
    <dbReference type="NCBI Taxonomy" id="1166337"/>
    <lineage>
        <taxon>Bacteria</taxon>
        <taxon>Pseudomonadati</taxon>
        <taxon>Pseudomonadota</taxon>
        <taxon>Alphaproteobacteria</taxon>
        <taxon>Sphingomonadales</taxon>
        <taxon>Sphingomonadaceae</taxon>
        <taxon>Sphingomonas</taxon>
    </lineage>
</organism>
<dbReference type="PROSITE" id="PS51462">
    <property type="entry name" value="NUDIX"/>
    <property type="match status" value="1"/>
</dbReference>
<dbReference type="InterPro" id="IPR039121">
    <property type="entry name" value="NUDT19"/>
</dbReference>
<protein>
    <submittedName>
        <fullName evidence="8">NUDIX domain-containing protein</fullName>
    </submittedName>
</protein>
<evidence type="ECO:0000256" key="4">
    <source>
        <dbReference type="ARBA" id="ARBA00022801"/>
    </source>
</evidence>
<keyword evidence="6" id="KW-0464">Manganese</keyword>
<proteinExistence type="predicted"/>
<dbReference type="OrthoDB" id="7183442at2"/>
<dbReference type="SUPFAM" id="SSF55811">
    <property type="entry name" value="Nudix"/>
    <property type="match status" value="1"/>
</dbReference>
<evidence type="ECO:0000313" key="9">
    <source>
        <dbReference type="Proteomes" id="UP000198824"/>
    </source>
</evidence>
<dbReference type="RefSeq" id="WP_093315722.1">
    <property type="nucleotide sequence ID" value="NZ_FOZG01000002.1"/>
</dbReference>
<sequence length="246" mass="25977">MMESVPAATLILWRDGPPAEILMVERAATMAFAAGAMVFPGGRVDPGDHALAAGADDPGDAAARIAAIRETIEETGIAVGLDPVPGAADLAHMRAALADGAGFAALLEAGGYRLMLDRLVPFARWCPPAGAETRRFDTRFYVADAPAETRALADGSETTAVRWTTPADVLADAEAGRCHLIFPTLRNLERLAGLTDLAALRGHAAAHPVRMIEPFVETDAEGGWLCIPDDVGYPVTRQRLSDVRRG</sequence>
<dbReference type="Gene3D" id="3.90.79.10">
    <property type="entry name" value="Nucleoside Triphosphate Pyrophosphohydrolase"/>
    <property type="match status" value="1"/>
</dbReference>
<dbReference type="GO" id="GO:0016818">
    <property type="term" value="F:hydrolase activity, acting on acid anhydrides, in phosphorus-containing anhydrides"/>
    <property type="evidence" value="ECO:0007669"/>
    <property type="project" value="InterPro"/>
</dbReference>
<dbReference type="GO" id="GO:0046872">
    <property type="term" value="F:metal ion binding"/>
    <property type="evidence" value="ECO:0007669"/>
    <property type="project" value="UniProtKB-KW"/>
</dbReference>
<dbReference type="InterPro" id="IPR015797">
    <property type="entry name" value="NUDIX_hydrolase-like_dom_sf"/>
</dbReference>
<dbReference type="InterPro" id="IPR000086">
    <property type="entry name" value="NUDIX_hydrolase_dom"/>
</dbReference>
<evidence type="ECO:0000256" key="2">
    <source>
        <dbReference type="ARBA" id="ARBA00001946"/>
    </source>
</evidence>
<comment type="cofactor">
    <cofactor evidence="1">
        <name>Mn(2+)</name>
        <dbReference type="ChEBI" id="CHEBI:29035"/>
    </cofactor>
</comment>
<evidence type="ECO:0000256" key="5">
    <source>
        <dbReference type="ARBA" id="ARBA00022842"/>
    </source>
</evidence>
<accession>A0A1I6LLS3</accession>
<dbReference type="AlphaFoldDB" id="A0A1I6LLS3"/>
<comment type="cofactor">
    <cofactor evidence="2">
        <name>Mg(2+)</name>
        <dbReference type="ChEBI" id="CHEBI:18420"/>
    </cofactor>
</comment>
<evidence type="ECO:0000259" key="7">
    <source>
        <dbReference type="PROSITE" id="PS51462"/>
    </source>
</evidence>
<keyword evidence="3" id="KW-0479">Metal-binding</keyword>
<dbReference type="Proteomes" id="UP000198824">
    <property type="component" value="Unassembled WGS sequence"/>
</dbReference>
<evidence type="ECO:0000256" key="6">
    <source>
        <dbReference type="ARBA" id="ARBA00023211"/>
    </source>
</evidence>
<gene>
    <name evidence="8" type="ORF">SAMN05192580_2935</name>
</gene>
<dbReference type="EMBL" id="FOZG01000002">
    <property type="protein sequence ID" value="SFS04424.1"/>
    <property type="molecule type" value="Genomic_DNA"/>
</dbReference>
<feature type="domain" description="Nudix hydrolase" evidence="7">
    <location>
        <begin position="3"/>
        <end position="186"/>
    </location>
</feature>
<name>A0A1I6LLS3_9SPHN</name>
<evidence type="ECO:0000256" key="1">
    <source>
        <dbReference type="ARBA" id="ARBA00001936"/>
    </source>
</evidence>
<dbReference type="Pfam" id="PF00293">
    <property type="entry name" value="NUDIX"/>
    <property type="match status" value="1"/>
</dbReference>
<dbReference type="PANTHER" id="PTHR12318">
    <property type="entry name" value="TESTOSTERONE-REGULATED PROTEIN RP2"/>
    <property type="match status" value="1"/>
</dbReference>